<organism evidence="1 2">
    <name type="scientific">Caerostris extrusa</name>
    <name type="common">Bark spider</name>
    <name type="synonym">Caerostris bankana</name>
    <dbReference type="NCBI Taxonomy" id="172846"/>
    <lineage>
        <taxon>Eukaryota</taxon>
        <taxon>Metazoa</taxon>
        <taxon>Ecdysozoa</taxon>
        <taxon>Arthropoda</taxon>
        <taxon>Chelicerata</taxon>
        <taxon>Arachnida</taxon>
        <taxon>Araneae</taxon>
        <taxon>Araneomorphae</taxon>
        <taxon>Entelegynae</taxon>
        <taxon>Araneoidea</taxon>
        <taxon>Araneidae</taxon>
        <taxon>Caerostris</taxon>
    </lineage>
</organism>
<dbReference type="EMBL" id="BPLR01011579">
    <property type="protein sequence ID" value="GIY47431.1"/>
    <property type="molecule type" value="Genomic_DNA"/>
</dbReference>
<evidence type="ECO:0000313" key="1">
    <source>
        <dbReference type="EMBL" id="GIY47431.1"/>
    </source>
</evidence>
<sequence>MYSDEEAPARKRCGSSYNNILESTINKTLLTAGAHIASLRGVCIKGGLVEKGAAQCLIGETRFGNRLLILTADRRRRIIDTDKICYRLTVREAFC</sequence>
<dbReference type="AlphaFoldDB" id="A0AAV4TQN2"/>
<evidence type="ECO:0000313" key="2">
    <source>
        <dbReference type="Proteomes" id="UP001054945"/>
    </source>
</evidence>
<gene>
    <name evidence="1" type="ORF">CEXT_682301</name>
</gene>
<comment type="caution">
    <text evidence="1">The sequence shown here is derived from an EMBL/GenBank/DDBJ whole genome shotgun (WGS) entry which is preliminary data.</text>
</comment>
<accession>A0AAV4TQN2</accession>
<reference evidence="1 2" key="1">
    <citation type="submission" date="2021-06" db="EMBL/GenBank/DDBJ databases">
        <title>Caerostris extrusa draft genome.</title>
        <authorList>
            <person name="Kono N."/>
            <person name="Arakawa K."/>
        </authorList>
    </citation>
    <scope>NUCLEOTIDE SEQUENCE [LARGE SCALE GENOMIC DNA]</scope>
</reference>
<keyword evidence="2" id="KW-1185">Reference proteome</keyword>
<dbReference type="Proteomes" id="UP001054945">
    <property type="component" value="Unassembled WGS sequence"/>
</dbReference>
<name>A0AAV4TQN2_CAEEX</name>
<proteinExistence type="predicted"/>
<protein>
    <submittedName>
        <fullName evidence="1">Uncharacterized protein</fullName>
    </submittedName>
</protein>